<dbReference type="Pfam" id="PF00512">
    <property type="entry name" value="HisKA"/>
    <property type="match status" value="1"/>
</dbReference>
<dbReference type="PROSITE" id="PS50109">
    <property type="entry name" value="HIS_KIN"/>
    <property type="match status" value="1"/>
</dbReference>
<keyword evidence="2" id="KW-0808">Transferase</keyword>
<dbReference type="PANTHER" id="PTHR43065:SF46">
    <property type="entry name" value="C4-DICARBOXYLATE TRANSPORT SENSOR PROTEIN DCTB"/>
    <property type="match status" value="1"/>
</dbReference>
<dbReference type="InterPro" id="IPR003661">
    <property type="entry name" value="HisK_dim/P_dom"/>
</dbReference>
<protein>
    <recommendedName>
        <fullName evidence="8">Histidine kinase domain-containing protein</fullName>
    </recommendedName>
</protein>
<evidence type="ECO:0000256" key="1">
    <source>
        <dbReference type="ARBA" id="ARBA00022553"/>
    </source>
</evidence>
<keyword evidence="7" id="KW-1133">Transmembrane helix</keyword>
<proteinExistence type="predicted"/>
<dbReference type="AlphaFoldDB" id="A0A3B0UM91"/>
<dbReference type="InterPro" id="IPR036097">
    <property type="entry name" value="HisK_dim/P_sf"/>
</dbReference>
<gene>
    <name evidence="9" type="ORF">MNBD_BACTEROID04-1605</name>
</gene>
<reference evidence="9" key="1">
    <citation type="submission" date="2018-06" db="EMBL/GenBank/DDBJ databases">
        <authorList>
            <person name="Zhirakovskaya E."/>
        </authorList>
    </citation>
    <scope>NUCLEOTIDE SEQUENCE</scope>
</reference>
<evidence type="ECO:0000256" key="3">
    <source>
        <dbReference type="ARBA" id="ARBA00022741"/>
    </source>
</evidence>
<keyword evidence="7" id="KW-0472">Membrane</keyword>
<evidence type="ECO:0000256" key="5">
    <source>
        <dbReference type="ARBA" id="ARBA00022840"/>
    </source>
</evidence>
<dbReference type="SMART" id="SM00387">
    <property type="entry name" value="HATPase_c"/>
    <property type="match status" value="1"/>
</dbReference>
<keyword evidence="4" id="KW-0418">Kinase</keyword>
<organism evidence="9">
    <name type="scientific">hydrothermal vent metagenome</name>
    <dbReference type="NCBI Taxonomy" id="652676"/>
    <lineage>
        <taxon>unclassified sequences</taxon>
        <taxon>metagenomes</taxon>
        <taxon>ecological metagenomes</taxon>
    </lineage>
</organism>
<dbReference type="CDD" id="cd00082">
    <property type="entry name" value="HisKA"/>
    <property type="match status" value="1"/>
</dbReference>
<evidence type="ECO:0000259" key="8">
    <source>
        <dbReference type="PROSITE" id="PS50109"/>
    </source>
</evidence>
<keyword evidence="3" id="KW-0547">Nucleotide-binding</keyword>
<dbReference type="InterPro" id="IPR004358">
    <property type="entry name" value="Sig_transdc_His_kin-like_C"/>
</dbReference>
<evidence type="ECO:0000313" key="9">
    <source>
        <dbReference type="EMBL" id="VAW26377.1"/>
    </source>
</evidence>
<sequence length="497" mass="56258">MFNKFFSLPLFWKFTIAIIIVVTLFGSANLYFLSYSINDLFEKELSKNGLISAKILADRSIEPILYNDLASLNKLVSEVKRNNKNIAYVFILDNNNNVLAHTFAKEVPLNLINISETSQIKTINLEYEEGVTTLIRDISAPIIDDNIGKVRMGFYEDRYLKTLNMAKSFFLGLVVLFLIVGIIGAFIFSYIITKPINLLSNTAKKLNLSQFKTNAFDDDKKDIILSWQNPFGVHDEIDDLFGTFNEMIKRLEKTYTELQTAQESLMQSEKIAAIGTLSAGIAHEINNPIAGIQNCLKRISDNPNNIEQNITYIELMDEAINKIKNVVQGLLNFSRKQDLIFTEIDIKQVIENTLLLIAYQLEKSRITIVKNYPEKTPKITGSFNHLEQVFLNLIINAIDAMNEKKLSNENFSGELDICIFTTKDYLEVKIKDNGIGIPDDKIKQIFDPFYTLKKIKQGTGLGLAVSLNILQQHHGKIKAKNNAGGGITFSIYLPLNK</sequence>
<name>A0A3B0UM91_9ZZZZ</name>
<dbReference type="Gene3D" id="1.10.287.130">
    <property type="match status" value="1"/>
</dbReference>
<evidence type="ECO:0000256" key="2">
    <source>
        <dbReference type="ARBA" id="ARBA00022679"/>
    </source>
</evidence>
<dbReference type="InterPro" id="IPR036890">
    <property type="entry name" value="HATPase_C_sf"/>
</dbReference>
<keyword evidence="6" id="KW-0902">Two-component regulatory system</keyword>
<dbReference type="GO" id="GO:0000155">
    <property type="term" value="F:phosphorelay sensor kinase activity"/>
    <property type="evidence" value="ECO:0007669"/>
    <property type="project" value="InterPro"/>
</dbReference>
<evidence type="ECO:0000256" key="7">
    <source>
        <dbReference type="SAM" id="Phobius"/>
    </source>
</evidence>
<dbReference type="SUPFAM" id="SSF47384">
    <property type="entry name" value="Homodimeric domain of signal transducing histidine kinase"/>
    <property type="match status" value="1"/>
</dbReference>
<dbReference type="GO" id="GO:0005524">
    <property type="term" value="F:ATP binding"/>
    <property type="evidence" value="ECO:0007669"/>
    <property type="project" value="UniProtKB-KW"/>
</dbReference>
<dbReference type="PANTHER" id="PTHR43065">
    <property type="entry name" value="SENSOR HISTIDINE KINASE"/>
    <property type="match status" value="1"/>
</dbReference>
<keyword evidence="5" id="KW-0067">ATP-binding</keyword>
<keyword evidence="7" id="KW-0812">Transmembrane</keyword>
<dbReference type="Pfam" id="PF02518">
    <property type="entry name" value="HATPase_c"/>
    <property type="match status" value="1"/>
</dbReference>
<dbReference type="InterPro" id="IPR005467">
    <property type="entry name" value="His_kinase_dom"/>
</dbReference>
<dbReference type="Gene3D" id="3.30.565.10">
    <property type="entry name" value="Histidine kinase-like ATPase, C-terminal domain"/>
    <property type="match status" value="1"/>
</dbReference>
<keyword evidence="1" id="KW-0597">Phosphoprotein</keyword>
<dbReference type="Gene3D" id="6.10.340.10">
    <property type="match status" value="1"/>
</dbReference>
<dbReference type="EMBL" id="UOER01000586">
    <property type="protein sequence ID" value="VAW26377.1"/>
    <property type="molecule type" value="Genomic_DNA"/>
</dbReference>
<dbReference type="InterPro" id="IPR003594">
    <property type="entry name" value="HATPase_dom"/>
</dbReference>
<feature type="domain" description="Histidine kinase" evidence="8">
    <location>
        <begin position="280"/>
        <end position="497"/>
    </location>
</feature>
<dbReference type="SMART" id="SM00388">
    <property type="entry name" value="HisKA"/>
    <property type="match status" value="1"/>
</dbReference>
<dbReference type="SUPFAM" id="SSF55874">
    <property type="entry name" value="ATPase domain of HSP90 chaperone/DNA topoisomerase II/histidine kinase"/>
    <property type="match status" value="1"/>
</dbReference>
<dbReference type="PRINTS" id="PR00344">
    <property type="entry name" value="BCTRLSENSOR"/>
</dbReference>
<accession>A0A3B0UM91</accession>
<evidence type="ECO:0000256" key="4">
    <source>
        <dbReference type="ARBA" id="ARBA00022777"/>
    </source>
</evidence>
<feature type="transmembrane region" description="Helical" evidence="7">
    <location>
        <begin position="168"/>
        <end position="192"/>
    </location>
</feature>
<feature type="transmembrane region" description="Helical" evidence="7">
    <location>
        <begin position="12"/>
        <end position="33"/>
    </location>
</feature>
<evidence type="ECO:0000256" key="6">
    <source>
        <dbReference type="ARBA" id="ARBA00023012"/>
    </source>
</evidence>